<dbReference type="InterPro" id="IPR003594">
    <property type="entry name" value="HATPase_dom"/>
</dbReference>
<dbReference type="GO" id="GO:0000155">
    <property type="term" value="F:phosphorelay sensor kinase activity"/>
    <property type="evidence" value="ECO:0007669"/>
    <property type="project" value="InterPro"/>
</dbReference>
<dbReference type="InterPro" id="IPR010559">
    <property type="entry name" value="Sig_transdc_His_kin_internal"/>
</dbReference>
<proteinExistence type="predicted"/>
<dbReference type="Pfam" id="PF02518">
    <property type="entry name" value="HATPase_c"/>
    <property type="match status" value="1"/>
</dbReference>
<dbReference type="Gene3D" id="3.30.565.10">
    <property type="entry name" value="Histidine kinase-like ATPase, C-terminal domain"/>
    <property type="match status" value="1"/>
</dbReference>
<dbReference type="OrthoDB" id="9809348at2"/>
<sequence>MVKKNDILINSLKRLYILCEFCIIYNKEVFILHKNNYYFTAFQNVALRKKITLIVIISLLLICISFLINLHFLTKQYDNDLYDANAQLLNNVITNIESQMSTIADISSYVTADTSIQESLTYLLDNQENTKTAISRRDAYEALYPYMFSNEYIKSITLITDHDIITMGENFPSALVDLDTMNNQAIQNAGRISWESGKTANQSTYCVREIRELKYVKLRKLAILYIRIDMEQIISDALEDAGYAADVIDFIILQNKEQIYPNETSIDINSITSDWDYDTKSYHMATIDSQKKFIISGSMRYVDWDYYYLRDYDRIFNHITRAKYATIFYTMLISMIALLLTNFSVQSILKHLDYLVVKIRQFGEGITKPPKKNYNYENRTDEIGTLHRSFDQMTHSVKVLRDENYDKQILLKDTTIKMLEQQINPHFLYNTLDTINWMAQMYGADDISTMALSLGNLFRVSISQNNDLIHLETELDFLNNYIQIQKIRFKERLQFEISIPKQYYQIFIPKLCIQPLVENALIHAMEHSDETCNIELSIEEEENKYLLKVSNTGSAFEDDLLEKIEQHTLKPEGSGVGLTNISSRIKLIYGTEYGLSFYNKNGYAIVVLSIPKEYLKEHNNSFQTT</sequence>
<dbReference type="Pfam" id="PF06580">
    <property type="entry name" value="His_kinase"/>
    <property type="match status" value="1"/>
</dbReference>
<dbReference type="PANTHER" id="PTHR34220:SF7">
    <property type="entry name" value="SENSOR HISTIDINE KINASE YPDA"/>
    <property type="match status" value="1"/>
</dbReference>
<accession>A0A371JFZ5</accession>
<dbReference type="InterPro" id="IPR050640">
    <property type="entry name" value="Bact_2-comp_sensor_kinase"/>
</dbReference>
<comment type="caution">
    <text evidence="2">The sequence shown here is derived from an EMBL/GenBank/DDBJ whole genome shotgun (WGS) entry which is preliminary data.</text>
</comment>
<keyword evidence="3" id="KW-1185">Reference proteome</keyword>
<dbReference type="EMBL" id="NOKA02000013">
    <property type="protein sequence ID" value="RDY31597.1"/>
    <property type="molecule type" value="Genomic_DNA"/>
</dbReference>
<organism evidence="2 3">
    <name type="scientific">Lachnotalea glycerini</name>
    <dbReference type="NCBI Taxonomy" id="1763509"/>
    <lineage>
        <taxon>Bacteria</taxon>
        <taxon>Bacillati</taxon>
        <taxon>Bacillota</taxon>
        <taxon>Clostridia</taxon>
        <taxon>Lachnospirales</taxon>
        <taxon>Lachnospiraceae</taxon>
        <taxon>Lachnotalea</taxon>
    </lineage>
</organism>
<name>A0A371JFZ5_9FIRM</name>
<evidence type="ECO:0000259" key="1">
    <source>
        <dbReference type="SMART" id="SM00387"/>
    </source>
</evidence>
<dbReference type="InterPro" id="IPR036890">
    <property type="entry name" value="HATPase_C_sf"/>
</dbReference>
<dbReference type="AlphaFoldDB" id="A0A371JFZ5"/>
<reference evidence="2 3" key="1">
    <citation type="journal article" date="2017" name="Genome Announc.">
        <title>Draft Genome Sequence of a Sporulating and Motile Strain of Lachnotalea glycerini Isolated from Water in Quebec City, Canada.</title>
        <authorList>
            <person name="Maheux A.F."/>
            <person name="Boudreau D.K."/>
            <person name="Berube E."/>
            <person name="Boissinot M."/>
            <person name="Raymond F."/>
            <person name="Brodeur S."/>
            <person name="Corbeil J."/>
            <person name="Isabel S."/>
            <person name="Omar R.F."/>
            <person name="Bergeron M.G."/>
        </authorList>
    </citation>
    <scope>NUCLEOTIDE SEQUENCE [LARGE SCALE GENOMIC DNA]</scope>
    <source>
        <strain evidence="2 3">CCRI-19302</strain>
    </source>
</reference>
<protein>
    <submittedName>
        <fullName evidence="2">GHKL domain-containing protein</fullName>
    </submittedName>
</protein>
<dbReference type="Gene3D" id="6.10.340.10">
    <property type="match status" value="1"/>
</dbReference>
<gene>
    <name evidence="2" type="ORF">CG710_009035</name>
</gene>
<dbReference type="Proteomes" id="UP000216411">
    <property type="component" value="Unassembled WGS sequence"/>
</dbReference>
<feature type="domain" description="Histidine kinase/HSP90-like ATPase" evidence="1">
    <location>
        <begin position="508"/>
        <end position="614"/>
    </location>
</feature>
<dbReference type="SUPFAM" id="SSF55874">
    <property type="entry name" value="ATPase domain of HSP90 chaperone/DNA topoisomerase II/histidine kinase"/>
    <property type="match status" value="1"/>
</dbReference>
<dbReference type="PANTHER" id="PTHR34220">
    <property type="entry name" value="SENSOR HISTIDINE KINASE YPDA"/>
    <property type="match status" value="1"/>
</dbReference>
<evidence type="ECO:0000313" key="2">
    <source>
        <dbReference type="EMBL" id="RDY31597.1"/>
    </source>
</evidence>
<evidence type="ECO:0000313" key="3">
    <source>
        <dbReference type="Proteomes" id="UP000216411"/>
    </source>
</evidence>
<dbReference type="SMART" id="SM00387">
    <property type="entry name" value="HATPase_c"/>
    <property type="match status" value="1"/>
</dbReference>
<dbReference type="GO" id="GO:0016020">
    <property type="term" value="C:membrane"/>
    <property type="evidence" value="ECO:0007669"/>
    <property type="project" value="InterPro"/>
</dbReference>